<feature type="signal peptide" evidence="1">
    <location>
        <begin position="1"/>
        <end position="19"/>
    </location>
</feature>
<comment type="caution">
    <text evidence="2">The sequence shown here is derived from an EMBL/GenBank/DDBJ whole genome shotgun (WGS) entry which is preliminary data.</text>
</comment>
<dbReference type="EMBL" id="SSHJ02000006">
    <property type="protein sequence ID" value="MFN0256094.1"/>
    <property type="molecule type" value="Genomic_DNA"/>
</dbReference>
<evidence type="ECO:0000313" key="3">
    <source>
        <dbReference type="Proteomes" id="UP001517247"/>
    </source>
</evidence>
<proteinExistence type="predicted"/>
<dbReference type="RefSeq" id="WP_138723192.1">
    <property type="nucleotide sequence ID" value="NZ_SSHJ02000006.1"/>
</dbReference>
<evidence type="ECO:0000313" key="2">
    <source>
        <dbReference type="EMBL" id="MFN0256094.1"/>
    </source>
</evidence>
<dbReference type="PROSITE" id="PS51257">
    <property type="entry name" value="PROKAR_LIPOPROTEIN"/>
    <property type="match status" value="1"/>
</dbReference>
<feature type="chain" id="PRO_5047071515" evidence="1">
    <location>
        <begin position="20"/>
        <end position="482"/>
    </location>
</feature>
<gene>
    <name evidence="2" type="ORF">E6A44_010955</name>
</gene>
<keyword evidence="1" id="KW-0732">Signal</keyword>
<reference evidence="2 3" key="1">
    <citation type="submission" date="2024-12" db="EMBL/GenBank/DDBJ databases">
        <authorList>
            <person name="Hu S."/>
        </authorList>
    </citation>
    <scope>NUCLEOTIDE SEQUENCE [LARGE SCALE GENOMIC DNA]</scope>
    <source>
        <strain evidence="2 3">THG-T11</strain>
    </source>
</reference>
<organism evidence="2 3">
    <name type="scientific">Pedobacter ureilyticus</name>
    <dbReference type="NCBI Taxonomy" id="1393051"/>
    <lineage>
        <taxon>Bacteria</taxon>
        <taxon>Pseudomonadati</taxon>
        <taxon>Bacteroidota</taxon>
        <taxon>Sphingobacteriia</taxon>
        <taxon>Sphingobacteriales</taxon>
        <taxon>Sphingobacteriaceae</taxon>
        <taxon>Pedobacter</taxon>
    </lineage>
</organism>
<dbReference type="Proteomes" id="UP001517247">
    <property type="component" value="Unassembled WGS sequence"/>
</dbReference>
<accession>A0ABW9J6F6</accession>
<sequence length="482" mass="52125">MRFLKLDLLTLLISLFLFASCENTSTIGLEVDPSNQIQGSLIDTATISSKTVKDDAVATNALSRYPFGYLNDPLLGTTESSLALSVNVPNEAYDFGTNAVLDSAILILNYGGDFYGDSTANYNIDVHQLSNNLAKESSYLSTNTYAHGNTLLANYTGKVFPTTPLKVTDVLTGAKDTVMSVTPQIRLKLDNTFITDNIVKLPATSLKYNSYFQSAFKGLHVQIRPTTYGSMGNGGLMFFNLSSTTATTSTSGLVLYYRKQNATTATATDTVSVNFPISTSYAVAASVKNTYSTAVQTQLDDATNHQYPVTYLRPLGGLRTKLAFPYLKKMRSEVGKMVINKAELIVDLSSGTDVAPFRAAPRLALYKFDIAGQRKNLPDNDTGDGVTTAGDPRAAVNFGGNFGGYFDSVNKRYVFTVTAYIQDLLDGKTENYGTYLSVTPSSSFQFTSPFNVASRAVIGSFTNNPAAGANVMKLNIYYTKGN</sequence>
<dbReference type="InterPro" id="IPR025366">
    <property type="entry name" value="DUF4270"/>
</dbReference>
<protein>
    <submittedName>
        <fullName evidence="2">DUF4270 family protein</fullName>
    </submittedName>
</protein>
<name>A0ABW9J6F6_9SPHI</name>
<evidence type="ECO:0000256" key="1">
    <source>
        <dbReference type="SAM" id="SignalP"/>
    </source>
</evidence>
<keyword evidence="3" id="KW-1185">Reference proteome</keyword>
<dbReference type="Pfam" id="PF14092">
    <property type="entry name" value="DUF4270"/>
    <property type="match status" value="1"/>
</dbReference>